<feature type="repeat" description="TPR" evidence="3">
    <location>
        <begin position="82"/>
        <end position="115"/>
    </location>
</feature>
<dbReference type="Proteomes" id="UP001301140">
    <property type="component" value="Unassembled WGS sequence"/>
</dbReference>
<dbReference type="SMART" id="SM00028">
    <property type="entry name" value="TPR"/>
    <property type="match status" value="2"/>
</dbReference>
<dbReference type="PANTHER" id="PTHR45586">
    <property type="entry name" value="TPR REPEAT-CONTAINING PROTEIN PA4667"/>
    <property type="match status" value="1"/>
</dbReference>
<keyword evidence="2 3" id="KW-0802">TPR repeat</keyword>
<dbReference type="PROSITE" id="PS51724">
    <property type="entry name" value="SPOR"/>
    <property type="match status" value="1"/>
</dbReference>
<evidence type="ECO:0000256" key="1">
    <source>
        <dbReference type="ARBA" id="ARBA00022737"/>
    </source>
</evidence>
<evidence type="ECO:0000313" key="6">
    <source>
        <dbReference type="EMBL" id="MDF1585695.1"/>
    </source>
</evidence>
<keyword evidence="7" id="KW-1185">Reference proteome</keyword>
<name>A0AAP3V0R0_9PROT</name>
<keyword evidence="1" id="KW-0677">Repeat</keyword>
<feature type="chain" id="PRO_5043030632" evidence="4">
    <location>
        <begin position="25"/>
        <end position="426"/>
    </location>
</feature>
<keyword evidence="4" id="KW-0732">Signal</keyword>
<dbReference type="EMBL" id="JARGEQ010000040">
    <property type="protein sequence ID" value="MDF1585695.1"/>
    <property type="molecule type" value="Genomic_DNA"/>
</dbReference>
<dbReference type="Gene3D" id="1.25.40.10">
    <property type="entry name" value="Tetratricopeptide repeat domain"/>
    <property type="match status" value="1"/>
</dbReference>
<dbReference type="SUPFAM" id="SSF48452">
    <property type="entry name" value="TPR-like"/>
    <property type="match status" value="1"/>
</dbReference>
<dbReference type="AlphaFoldDB" id="A0AAP3V0R0"/>
<proteinExistence type="predicted"/>
<comment type="caution">
    <text evidence="6">The sequence shown here is derived from an EMBL/GenBank/DDBJ whole genome shotgun (WGS) entry which is preliminary data.</text>
</comment>
<reference evidence="6 7" key="1">
    <citation type="submission" date="2023-03" db="EMBL/GenBank/DDBJ databases">
        <title>YIM 152171 draft genome.</title>
        <authorList>
            <person name="Yang Z."/>
        </authorList>
    </citation>
    <scope>NUCLEOTIDE SEQUENCE [LARGE SCALE GENOMIC DNA]</scope>
    <source>
        <strain evidence="6 7">YIM 152171</strain>
    </source>
</reference>
<dbReference type="InterPro" id="IPR011990">
    <property type="entry name" value="TPR-like_helical_dom_sf"/>
</dbReference>
<feature type="signal peptide" evidence="4">
    <location>
        <begin position="1"/>
        <end position="24"/>
    </location>
</feature>
<dbReference type="RefSeq" id="WP_327788111.1">
    <property type="nucleotide sequence ID" value="NZ_JARGEQ010000040.1"/>
</dbReference>
<dbReference type="InterPro" id="IPR007730">
    <property type="entry name" value="SPOR-like_dom"/>
</dbReference>
<accession>A0AAP3V0R0</accession>
<dbReference type="PROSITE" id="PS51257">
    <property type="entry name" value="PROKAR_LIPOPROTEIN"/>
    <property type="match status" value="1"/>
</dbReference>
<gene>
    <name evidence="6" type="ORF">PZ740_04760</name>
</gene>
<dbReference type="InterPro" id="IPR051012">
    <property type="entry name" value="CellSynth/LPSAsmb/PSIAsmb"/>
</dbReference>
<sequence length="426" mass="43650">MVAIPFRPAAVFLALLLLAGCASSAPDIPLAANGETAPLAEGANRAQSVRLAAMAADALRIGDAGTAVGLYHRAALLDGENRTAGLGLGEALLQMGRPEDAVEAFRRLLRDDPGDAEAARGYARAMIGLDRPDAAAAQLEETVVRHPQDYRLNTTLGVALDLLGRHGEAETRYRAALAVVPGDSAATTNLGLSLALAGRYEEAIRLLEPVAKGPGSTLRARQNLAAAYALAGDTEAARRLLRLDLDDKAVRENLAYFTWLRDGGRSASAARAMVQNALARPLPAATATAPRAAAQPGGARPLVPGRPVAVAPAVAPLPAVPPAPAAAAPQEPAAAAVALGGADLRLGGEPAGDWVVELAAFSDSRTAVDRFRALQVAHPELFAGTVPLAGTGEDAEPMLVGPYDSAARARAVCAALAPGTCKPLRL</sequence>
<dbReference type="PROSITE" id="PS50005">
    <property type="entry name" value="TPR"/>
    <property type="match status" value="1"/>
</dbReference>
<dbReference type="Pfam" id="PF13432">
    <property type="entry name" value="TPR_16"/>
    <property type="match status" value="2"/>
</dbReference>
<dbReference type="PANTHER" id="PTHR45586:SF1">
    <property type="entry name" value="LIPOPOLYSACCHARIDE ASSEMBLY PROTEIN B"/>
    <property type="match status" value="1"/>
</dbReference>
<evidence type="ECO:0000256" key="4">
    <source>
        <dbReference type="SAM" id="SignalP"/>
    </source>
</evidence>
<evidence type="ECO:0000256" key="2">
    <source>
        <dbReference type="ARBA" id="ARBA00022803"/>
    </source>
</evidence>
<dbReference type="InterPro" id="IPR019734">
    <property type="entry name" value="TPR_rpt"/>
</dbReference>
<dbReference type="GO" id="GO:0042834">
    <property type="term" value="F:peptidoglycan binding"/>
    <property type="evidence" value="ECO:0007669"/>
    <property type="project" value="InterPro"/>
</dbReference>
<evidence type="ECO:0000313" key="7">
    <source>
        <dbReference type="Proteomes" id="UP001301140"/>
    </source>
</evidence>
<evidence type="ECO:0000259" key="5">
    <source>
        <dbReference type="PROSITE" id="PS51724"/>
    </source>
</evidence>
<protein>
    <submittedName>
        <fullName evidence="6">Tetratricopeptide repeat protein</fullName>
    </submittedName>
</protein>
<evidence type="ECO:0000256" key="3">
    <source>
        <dbReference type="PROSITE-ProRule" id="PRU00339"/>
    </source>
</evidence>
<feature type="domain" description="SPOR" evidence="5">
    <location>
        <begin position="348"/>
        <end position="426"/>
    </location>
</feature>
<organism evidence="6 7">
    <name type="scientific">Marinimicrococcus flavescens</name>
    <dbReference type="NCBI Taxonomy" id="3031815"/>
    <lineage>
        <taxon>Bacteria</taxon>
        <taxon>Pseudomonadati</taxon>
        <taxon>Pseudomonadota</taxon>
        <taxon>Alphaproteobacteria</taxon>
        <taxon>Geminicoccales</taxon>
        <taxon>Geminicoccaceae</taxon>
        <taxon>Marinimicrococcus</taxon>
    </lineage>
</organism>